<proteinExistence type="predicted"/>
<evidence type="ECO:0000313" key="2">
    <source>
        <dbReference type="EnsemblMetazoa" id="MESCA010291-PA"/>
    </source>
</evidence>
<sequence length="74" mass="8790">MPRPTKERGPSRERRSGGKSPLNNFKHNFSFRKGKKAHIPMILEANLFQIKPKHGFWIELHKNNSKEHDIWMNI</sequence>
<reference evidence="3" key="1">
    <citation type="submission" date="2013-02" db="EMBL/GenBank/DDBJ databases">
        <authorList>
            <person name="Hughes D."/>
        </authorList>
    </citation>
    <scope>NUCLEOTIDE SEQUENCE</scope>
    <source>
        <strain>Durham</strain>
        <strain evidence="3">NC isolate 2 -- Noor lab</strain>
    </source>
</reference>
<name>T1H258_MEGSC</name>
<protein>
    <submittedName>
        <fullName evidence="2">Uncharacterized protein</fullName>
    </submittedName>
</protein>
<dbReference type="AlphaFoldDB" id="T1H258"/>
<organism evidence="2 3">
    <name type="scientific">Megaselia scalaris</name>
    <name type="common">Humpbacked fly</name>
    <name type="synonym">Phora scalaris</name>
    <dbReference type="NCBI Taxonomy" id="36166"/>
    <lineage>
        <taxon>Eukaryota</taxon>
        <taxon>Metazoa</taxon>
        <taxon>Ecdysozoa</taxon>
        <taxon>Arthropoda</taxon>
        <taxon>Hexapoda</taxon>
        <taxon>Insecta</taxon>
        <taxon>Pterygota</taxon>
        <taxon>Neoptera</taxon>
        <taxon>Endopterygota</taxon>
        <taxon>Diptera</taxon>
        <taxon>Brachycera</taxon>
        <taxon>Muscomorpha</taxon>
        <taxon>Platypezoidea</taxon>
        <taxon>Phoridae</taxon>
        <taxon>Megaseliini</taxon>
        <taxon>Megaselia</taxon>
    </lineage>
</organism>
<keyword evidence="3" id="KW-1185">Reference proteome</keyword>
<dbReference type="EnsemblMetazoa" id="MESCA010291-RA">
    <property type="protein sequence ID" value="MESCA010291-PA"/>
    <property type="gene ID" value="MESCA010291"/>
</dbReference>
<dbReference type="HOGENOM" id="CLU_2690667_0_0_1"/>
<dbReference type="Proteomes" id="UP000015102">
    <property type="component" value="Unassembled WGS sequence"/>
</dbReference>
<evidence type="ECO:0000313" key="3">
    <source>
        <dbReference type="Proteomes" id="UP000015102"/>
    </source>
</evidence>
<dbReference type="EMBL" id="CAQQ02191764">
    <property type="status" value="NOT_ANNOTATED_CDS"/>
    <property type="molecule type" value="Genomic_DNA"/>
</dbReference>
<evidence type="ECO:0000256" key="1">
    <source>
        <dbReference type="SAM" id="MobiDB-lite"/>
    </source>
</evidence>
<feature type="compositionally biased region" description="Basic and acidic residues" evidence="1">
    <location>
        <begin position="1"/>
        <end position="16"/>
    </location>
</feature>
<accession>T1H258</accession>
<dbReference type="EMBL" id="CAQQ02191765">
    <property type="status" value="NOT_ANNOTATED_CDS"/>
    <property type="molecule type" value="Genomic_DNA"/>
</dbReference>
<reference evidence="2" key="2">
    <citation type="submission" date="2015-06" db="UniProtKB">
        <authorList>
            <consortium name="EnsemblMetazoa"/>
        </authorList>
    </citation>
    <scope>IDENTIFICATION</scope>
</reference>
<feature type="region of interest" description="Disordered" evidence="1">
    <location>
        <begin position="1"/>
        <end position="26"/>
    </location>
</feature>